<gene>
    <name evidence="6" type="ORF">E5161_01665</name>
</gene>
<dbReference type="InterPro" id="IPR013328">
    <property type="entry name" value="6PGD_dom2"/>
</dbReference>
<dbReference type="PANTHER" id="PTHR30524:SF0">
    <property type="entry name" value="ALTRONATE OXIDOREDUCTASE-RELATED"/>
    <property type="match status" value="1"/>
</dbReference>
<name>A0A4U0FGV6_9BACL</name>
<accession>A0A4U0FGV6</accession>
<protein>
    <submittedName>
        <fullName evidence="6">Tagaturonate reductase</fullName>
    </submittedName>
</protein>
<dbReference type="PANTHER" id="PTHR30524">
    <property type="entry name" value="MANNITOL-1-PHOSPHATE 5-DEHYDROGENASE"/>
    <property type="match status" value="1"/>
</dbReference>
<dbReference type="InterPro" id="IPR008927">
    <property type="entry name" value="6-PGluconate_DH-like_C_sf"/>
</dbReference>
<dbReference type="GO" id="GO:0008926">
    <property type="term" value="F:mannitol-1-phosphate 5-dehydrogenase activity"/>
    <property type="evidence" value="ECO:0007669"/>
    <property type="project" value="UniProtKB-EC"/>
</dbReference>
<dbReference type="InterPro" id="IPR013118">
    <property type="entry name" value="Mannitol_DH_C"/>
</dbReference>
<sequence length="506" mass="57719">MPEGHFSIRDLPLIGSHLLSPEDAGYCHRLKELPVKVLQIGEGNFLRGFADWMLHCSNKQGLFNGSVAVSQPRPSGSRNLRKLRQQEGLYTLLIRGLINGERVEQRETVSVISRTVDPYGEWDQFLELADNPDLELIVSNTTEAGLTYTPCDWSPHEPAATFPAKLTVFLYRRFMRFSGDPDKGLIHLPCELLERNGDRLREIVWLHARDWKLPQEFIEWVRSCNRFLNSLVDRIVTGFPAEEAEQLFRRWGYSDPLLTTAEPYYLWAIEGEAELDARLPLRKAGLNVHWVNDLAPYQLRKVRILNGTHTMLASIGLLHGLLEVREALEHPTWGPKFVQAVFDEIVPGVPLDRSEITHYVEETLERFRNPFIRHRLSDIAMNSLSKWKVRLLPSLKAFVTRTGQLPPLLTESLASLLRLYKPVSVTEEPAGMLLNGNLFPLRDDPELLLLIGGLWQPRVDGEEPALEMSLSCILSEAKLWGEDLTQIPGLVENVVRHWMGWEEVAG</sequence>
<organism evidence="6 7">
    <name type="scientific">Cohnella pontilimi</name>
    <dbReference type="NCBI Taxonomy" id="2564100"/>
    <lineage>
        <taxon>Bacteria</taxon>
        <taxon>Bacillati</taxon>
        <taxon>Bacillota</taxon>
        <taxon>Bacilli</taxon>
        <taxon>Bacillales</taxon>
        <taxon>Paenibacillaceae</taxon>
        <taxon>Cohnella</taxon>
    </lineage>
</organism>
<dbReference type="GO" id="GO:0019698">
    <property type="term" value="P:D-galacturonate catabolic process"/>
    <property type="evidence" value="ECO:0007669"/>
    <property type="project" value="TreeGrafter"/>
</dbReference>
<dbReference type="Pfam" id="PF08125">
    <property type="entry name" value="Mannitol_dh_C"/>
    <property type="match status" value="1"/>
</dbReference>
<dbReference type="Pfam" id="PF01232">
    <property type="entry name" value="Mannitol_dh"/>
    <property type="match status" value="1"/>
</dbReference>
<dbReference type="AlphaFoldDB" id="A0A4U0FGV6"/>
<dbReference type="Proteomes" id="UP000309673">
    <property type="component" value="Unassembled WGS sequence"/>
</dbReference>
<keyword evidence="1" id="KW-0560">Oxidoreductase</keyword>
<evidence type="ECO:0000256" key="3">
    <source>
        <dbReference type="ARBA" id="ARBA00048615"/>
    </source>
</evidence>
<dbReference type="InterPro" id="IPR013131">
    <property type="entry name" value="Mannitol_DH_N"/>
</dbReference>
<dbReference type="GO" id="GO:0005829">
    <property type="term" value="C:cytosol"/>
    <property type="evidence" value="ECO:0007669"/>
    <property type="project" value="TreeGrafter"/>
</dbReference>
<dbReference type="InterPro" id="IPR036291">
    <property type="entry name" value="NAD(P)-bd_dom_sf"/>
</dbReference>
<evidence type="ECO:0000313" key="7">
    <source>
        <dbReference type="Proteomes" id="UP000309673"/>
    </source>
</evidence>
<comment type="catalytic activity">
    <reaction evidence="3">
        <text>D-mannitol 1-phosphate + NAD(+) = beta-D-fructose 6-phosphate + NADH + H(+)</text>
        <dbReference type="Rhea" id="RHEA:19661"/>
        <dbReference type="ChEBI" id="CHEBI:15378"/>
        <dbReference type="ChEBI" id="CHEBI:57540"/>
        <dbReference type="ChEBI" id="CHEBI:57634"/>
        <dbReference type="ChEBI" id="CHEBI:57945"/>
        <dbReference type="ChEBI" id="CHEBI:61381"/>
        <dbReference type="EC" id="1.1.1.17"/>
    </reaction>
</comment>
<keyword evidence="7" id="KW-1185">Reference proteome</keyword>
<evidence type="ECO:0000259" key="4">
    <source>
        <dbReference type="Pfam" id="PF01232"/>
    </source>
</evidence>
<evidence type="ECO:0000259" key="5">
    <source>
        <dbReference type="Pfam" id="PF08125"/>
    </source>
</evidence>
<dbReference type="Gene3D" id="3.40.50.720">
    <property type="entry name" value="NAD(P)-binding Rossmann-like Domain"/>
    <property type="match status" value="1"/>
</dbReference>
<dbReference type="GO" id="GO:0009026">
    <property type="term" value="F:tagaturonate reductase activity"/>
    <property type="evidence" value="ECO:0007669"/>
    <property type="project" value="TreeGrafter"/>
</dbReference>
<proteinExistence type="predicted"/>
<feature type="domain" description="Mannitol dehydrogenase N-terminal" evidence="4">
    <location>
        <begin position="36"/>
        <end position="281"/>
    </location>
</feature>
<keyword evidence="2" id="KW-0520">NAD</keyword>
<evidence type="ECO:0000256" key="1">
    <source>
        <dbReference type="ARBA" id="ARBA00023002"/>
    </source>
</evidence>
<dbReference type="RefSeq" id="WP_136775850.1">
    <property type="nucleotide sequence ID" value="NZ_SUPK01000001.1"/>
</dbReference>
<dbReference type="GO" id="GO:0019592">
    <property type="term" value="P:mannitol catabolic process"/>
    <property type="evidence" value="ECO:0007669"/>
    <property type="project" value="TreeGrafter"/>
</dbReference>
<comment type="caution">
    <text evidence="6">The sequence shown here is derived from an EMBL/GenBank/DDBJ whole genome shotgun (WGS) entry which is preliminary data.</text>
</comment>
<reference evidence="6 7" key="1">
    <citation type="submission" date="2019-04" db="EMBL/GenBank/DDBJ databases">
        <title>Cohnella sp. nov., isolated from soil.</title>
        <authorList>
            <person name="Kim W."/>
        </authorList>
    </citation>
    <scope>NUCLEOTIDE SEQUENCE [LARGE SCALE GENOMIC DNA]</scope>
    <source>
        <strain evidence="6 7">CAU 1483</strain>
    </source>
</reference>
<dbReference type="SUPFAM" id="SSF48179">
    <property type="entry name" value="6-phosphogluconate dehydrogenase C-terminal domain-like"/>
    <property type="match status" value="1"/>
</dbReference>
<evidence type="ECO:0000256" key="2">
    <source>
        <dbReference type="ARBA" id="ARBA00023027"/>
    </source>
</evidence>
<dbReference type="SUPFAM" id="SSF51735">
    <property type="entry name" value="NAD(P)-binding Rossmann-fold domains"/>
    <property type="match status" value="1"/>
</dbReference>
<dbReference type="OrthoDB" id="9768714at2"/>
<evidence type="ECO:0000313" key="6">
    <source>
        <dbReference type="EMBL" id="TJY44130.1"/>
    </source>
</evidence>
<dbReference type="Gene3D" id="1.10.1040.10">
    <property type="entry name" value="N-(1-d-carboxylethyl)-l-norvaline Dehydrogenase, domain 2"/>
    <property type="match status" value="1"/>
</dbReference>
<dbReference type="NCBIfam" id="NF002969">
    <property type="entry name" value="PRK03643.1"/>
    <property type="match status" value="1"/>
</dbReference>
<feature type="domain" description="Mannitol dehydrogenase C-terminal" evidence="5">
    <location>
        <begin position="293"/>
        <end position="498"/>
    </location>
</feature>
<dbReference type="EMBL" id="SUPK01000001">
    <property type="protein sequence ID" value="TJY44130.1"/>
    <property type="molecule type" value="Genomic_DNA"/>
</dbReference>